<dbReference type="PATRIC" id="fig|60890.4.peg.2801"/>
<evidence type="ECO:0000256" key="4">
    <source>
        <dbReference type="ARBA" id="ARBA00022929"/>
    </source>
</evidence>
<dbReference type="OrthoDB" id="6169313at2"/>
<keyword evidence="4 5" id="KW-0071">Autoinducer synthesis</keyword>
<dbReference type="SUPFAM" id="SSF55729">
    <property type="entry name" value="Acyl-CoA N-acyltransferases (Nat)"/>
    <property type="match status" value="1"/>
</dbReference>
<evidence type="ECO:0000256" key="5">
    <source>
        <dbReference type="PROSITE-ProRule" id="PRU00533"/>
    </source>
</evidence>
<comment type="similarity">
    <text evidence="5 6">Belongs to the autoinducer synthase family.</text>
</comment>
<keyword evidence="2 6" id="KW-0808">Transferase</keyword>
<dbReference type="GO" id="GO:0009372">
    <property type="term" value="P:quorum sensing"/>
    <property type="evidence" value="ECO:0007669"/>
    <property type="project" value="UniProtKB-UniRule"/>
</dbReference>
<dbReference type="EMBL" id="CP015124">
    <property type="protein sequence ID" value="ANP37762.1"/>
    <property type="molecule type" value="Genomic_DNA"/>
</dbReference>
<dbReference type="EC" id="2.3.1.184" evidence="6"/>
<organism evidence="7 9">
    <name type="scientific">Phaeobacter gallaeciensis</name>
    <dbReference type="NCBI Taxonomy" id="60890"/>
    <lineage>
        <taxon>Bacteria</taxon>
        <taxon>Pseudomonadati</taxon>
        <taxon>Pseudomonadota</taxon>
        <taxon>Alphaproteobacteria</taxon>
        <taxon>Rhodobacterales</taxon>
        <taxon>Roseobacteraceae</taxon>
        <taxon>Phaeobacter</taxon>
    </lineage>
</organism>
<keyword evidence="3 6" id="KW-0949">S-adenosyl-L-methionine</keyword>
<dbReference type="EMBL" id="JARCJK010000002">
    <property type="protein sequence ID" value="MDE4165227.1"/>
    <property type="molecule type" value="Genomic_DNA"/>
</dbReference>
<proteinExistence type="inferred from homology"/>
<dbReference type="GO" id="GO:0061579">
    <property type="term" value="F:N-acyl homoserine lactone synthase activity"/>
    <property type="evidence" value="ECO:0007669"/>
    <property type="project" value="UniProtKB-UniRule"/>
</dbReference>
<evidence type="ECO:0000313" key="7">
    <source>
        <dbReference type="EMBL" id="ANP37762.1"/>
    </source>
</evidence>
<dbReference type="Gene3D" id="3.40.630.30">
    <property type="match status" value="1"/>
</dbReference>
<dbReference type="Pfam" id="PF00765">
    <property type="entry name" value="Autoind_synth"/>
    <property type="match status" value="1"/>
</dbReference>
<dbReference type="PRINTS" id="PR01549">
    <property type="entry name" value="AUTOINDCRSYN"/>
</dbReference>
<dbReference type="InterPro" id="IPR016181">
    <property type="entry name" value="Acyl_CoA_acyltransferase"/>
</dbReference>
<evidence type="ECO:0000256" key="3">
    <source>
        <dbReference type="ARBA" id="ARBA00022691"/>
    </source>
</evidence>
<dbReference type="GO" id="GO:0007165">
    <property type="term" value="P:signal transduction"/>
    <property type="evidence" value="ECO:0007669"/>
    <property type="project" value="TreeGrafter"/>
</dbReference>
<dbReference type="Proteomes" id="UP001218364">
    <property type="component" value="Unassembled WGS sequence"/>
</dbReference>
<dbReference type="InterPro" id="IPR001690">
    <property type="entry name" value="Autoind_synthase"/>
</dbReference>
<sequence>MLRYIYGHDLHKHPELARSMFQDRADQFRTRLGWEVSVDANGQERDQYDALDPLYVIWEMPDGSHGGSMRFLPTTGRVMVNEIFGHLTGGSPITSPLIWECTRFCLSRNAPSKVAGALMLGGGEIMRNFGIRHFVGVFDRRMIRIYRAIGSSPEVLGTEGEGRDQINVGLWEFTPDSYDMVASRAGIAPELSRLWFDRSFGGADPMKQMALTG</sequence>
<accession>A0A1B0ZUE5</accession>
<dbReference type="Proteomes" id="UP000092565">
    <property type="component" value="Chromosome"/>
</dbReference>
<evidence type="ECO:0000313" key="10">
    <source>
        <dbReference type="Proteomes" id="UP001218364"/>
    </source>
</evidence>
<keyword evidence="9" id="KW-1185">Reference proteome</keyword>
<evidence type="ECO:0000256" key="2">
    <source>
        <dbReference type="ARBA" id="ARBA00022679"/>
    </source>
</evidence>
<reference evidence="8 10" key="2">
    <citation type="submission" date="2023-02" db="EMBL/GenBank/DDBJ databases">
        <title>Population genomics of bacteria associated with diatom.</title>
        <authorList>
            <person name="Xie J."/>
            <person name="Wang H."/>
        </authorList>
    </citation>
    <scope>NUCLEOTIDE SEQUENCE [LARGE SCALE GENOMIC DNA]</scope>
    <source>
        <strain evidence="8 10">PT47_8</strain>
    </source>
</reference>
<name>A0A1B0ZUE5_9RHOB</name>
<protein>
    <recommendedName>
        <fullName evidence="6">Acyl-homoserine-lactone synthase</fullName>
        <ecNumber evidence="6">2.3.1.184</ecNumber>
    </recommendedName>
    <alternativeName>
        <fullName evidence="6">Autoinducer synthesis protein</fullName>
    </alternativeName>
</protein>
<dbReference type="PANTHER" id="PTHR39322:SF1">
    <property type="entry name" value="ISOVALERYL-HOMOSERINE LACTONE SYNTHASE"/>
    <property type="match status" value="1"/>
</dbReference>
<dbReference type="AlphaFoldDB" id="A0A1B0ZUE5"/>
<comment type="catalytic activity">
    <reaction evidence="6">
        <text>a fatty acyl-[ACP] + S-adenosyl-L-methionine = an N-acyl-L-homoserine lactone + S-methyl-5'-thioadenosine + holo-[ACP] + H(+)</text>
        <dbReference type="Rhea" id="RHEA:10096"/>
        <dbReference type="Rhea" id="RHEA-COMP:9685"/>
        <dbReference type="Rhea" id="RHEA-COMP:14125"/>
        <dbReference type="ChEBI" id="CHEBI:15378"/>
        <dbReference type="ChEBI" id="CHEBI:17509"/>
        <dbReference type="ChEBI" id="CHEBI:55474"/>
        <dbReference type="ChEBI" id="CHEBI:59789"/>
        <dbReference type="ChEBI" id="CHEBI:64479"/>
        <dbReference type="ChEBI" id="CHEBI:138651"/>
        <dbReference type="EC" id="2.3.1.184"/>
    </reaction>
</comment>
<evidence type="ECO:0000313" key="8">
    <source>
        <dbReference type="EMBL" id="MDE4165227.1"/>
    </source>
</evidence>
<dbReference type="PROSITE" id="PS51187">
    <property type="entry name" value="AUTOINDUCER_SYNTH_2"/>
    <property type="match status" value="1"/>
</dbReference>
<evidence type="ECO:0000256" key="6">
    <source>
        <dbReference type="RuleBase" id="RU361135"/>
    </source>
</evidence>
<dbReference type="PANTHER" id="PTHR39322">
    <property type="entry name" value="ACYL-HOMOSERINE-LACTONE SYNTHASE"/>
    <property type="match status" value="1"/>
</dbReference>
<evidence type="ECO:0000256" key="1">
    <source>
        <dbReference type="ARBA" id="ARBA00022654"/>
    </source>
</evidence>
<dbReference type="RefSeq" id="WP_065272534.1">
    <property type="nucleotide sequence ID" value="NZ_CP015124.1"/>
</dbReference>
<reference evidence="7 9" key="1">
    <citation type="submission" date="2016-04" db="EMBL/GenBank/DDBJ databases">
        <authorList>
            <person name="Evans L.H."/>
            <person name="Alamgir A."/>
            <person name="Owens N."/>
            <person name="Weber N.D."/>
            <person name="Virtaneva K."/>
            <person name="Barbian K."/>
            <person name="Babar A."/>
            <person name="Rosenke K."/>
        </authorList>
    </citation>
    <scope>NUCLEOTIDE SEQUENCE [LARGE SCALE GENOMIC DNA]</scope>
    <source>
        <strain evidence="7 9">JL2886</strain>
    </source>
</reference>
<gene>
    <name evidence="7" type="ORF">JL2886_02876</name>
    <name evidence="8" type="ORF">PXK24_05955</name>
</gene>
<evidence type="ECO:0000313" key="9">
    <source>
        <dbReference type="Proteomes" id="UP000092565"/>
    </source>
</evidence>
<keyword evidence="1 5" id="KW-0673">Quorum sensing</keyword>